<reference evidence="1" key="2">
    <citation type="submission" date="2021-03" db="UniProtKB">
        <authorList>
            <consortium name="EnsemblPlants"/>
        </authorList>
    </citation>
    <scope>IDENTIFICATION</scope>
</reference>
<dbReference type="Gramene" id="AUR62040638-RA">
    <property type="protein sequence ID" value="AUR62040638-RA:cds"/>
    <property type="gene ID" value="AUR62040638"/>
</dbReference>
<dbReference type="EnsemblPlants" id="AUR62040638-RA">
    <property type="protein sequence ID" value="AUR62040638-RA:cds"/>
    <property type="gene ID" value="AUR62040638"/>
</dbReference>
<reference evidence="1" key="1">
    <citation type="journal article" date="2017" name="Nature">
        <title>The genome of Chenopodium quinoa.</title>
        <authorList>
            <person name="Jarvis D.E."/>
            <person name="Ho Y.S."/>
            <person name="Lightfoot D.J."/>
            <person name="Schmoeckel S.M."/>
            <person name="Li B."/>
            <person name="Borm T.J.A."/>
            <person name="Ohyanagi H."/>
            <person name="Mineta K."/>
            <person name="Michell C.T."/>
            <person name="Saber N."/>
            <person name="Kharbatia N.M."/>
            <person name="Rupper R.R."/>
            <person name="Sharp A.R."/>
            <person name="Dally N."/>
            <person name="Boughton B.A."/>
            <person name="Woo Y.H."/>
            <person name="Gao G."/>
            <person name="Schijlen E.G.W.M."/>
            <person name="Guo X."/>
            <person name="Momin A.A."/>
            <person name="Negrao S."/>
            <person name="Al-Babili S."/>
            <person name="Gehring C."/>
            <person name="Roessner U."/>
            <person name="Jung C."/>
            <person name="Murphy K."/>
            <person name="Arold S.T."/>
            <person name="Gojobori T."/>
            <person name="van der Linden C.G."/>
            <person name="van Loo E.N."/>
            <person name="Jellen E.N."/>
            <person name="Maughan P.J."/>
            <person name="Tester M."/>
        </authorList>
    </citation>
    <scope>NUCLEOTIDE SEQUENCE [LARGE SCALE GENOMIC DNA]</scope>
    <source>
        <strain evidence="1">cv. PI 614886</strain>
    </source>
</reference>
<organism evidence="1 2">
    <name type="scientific">Chenopodium quinoa</name>
    <name type="common">Quinoa</name>
    <dbReference type="NCBI Taxonomy" id="63459"/>
    <lineage>
        <taxon>Eukaryota</taxon>
        <taxon>Viridiplantae</taxon>
        <taxon>Streptophyta</taxon>
        <taxon>Embryophyta</taxon>
        <taxon>Tracheophyta</taxon>
        <taxon>Spermatophyta</taxon>
        <taxon>Magnoliopsida</taxon>
        <taxon>eudicotyledons</taxon>
        <taxon>Gunneridae</taxon>
        <taxon>Pentapetalae</taxon>
        <taxon>Caryophyllales</taxon>
        <taxon>Chenopodiaceae</taxon>
        <taxon>Chenopodioideae</taxon>
        <taxon>Atripliceae</taxon>
        <taxon>Chenopodium</taxon>
    </lineage>
</organism>
<dbReference type="AlphaFoldDB" id="A0A803N504"/>
<proteinExistence type="predicted"/>
<accession>A0A803N504</accession>
<name>A0A803N504_CHEQI</name>
<evidence type="ECO:0000313" key="1">
    <source>
        <dbReference type="EnsemblPlants" id="AUR62040638-RA:cds"/>
    </source>
</evidence>
<keyword evidence="2" id="KW-1185">Reference proteome</keyword>
<protein>
    <submittedName>
        <fullName evidence="1">Uncharacterized protein</fullName>
    </submittedName>
</protein>
<dbReference type="Proteomes" id="UP000596660">
    <property type="component" value="Unplaced"/>
</dbReference>
<evidence type="ECO:0000313" key="2">
    <source>
        <dbReference type="Proteomes" id="UP000596660"/>
    </source>
</evidence>
<sequence length="50" mass="5758">MSSEFGRFYTCTYSFVPSSRAQIKEWNKATRPAKESSRDKTEAIKVVKPI</sequence>